<feature type="chain" id="PRO_5039091950" evidence="2">
    <location>
        <begin position="26"/>
        <end position="517"/>
    </location>
</feature>
<proteinExistence type="predicted"/>
<feature type="region of interest" description="Disordered" evidence="1">
    <location>
        <begin position="27"/>
        <end position="61"/>
    </location>
</feature>
<keyword evidence="5" id="KW-1185">Reference proteome</keyword>
<dbReference type="SUPFAM" id="SSF53850">
    <property type="entry name" value="Periplasmic binding protein-like II"/>
    <property type="match status" value="1"/>
</dbReference>
<dbReference type="InterPro" id="IPR022627">
    <property type="entry name" value="DUF3502"/>
</dbReference>
<dbReference type="InterPro" id="IPR006059">
    <property type="entry name" value="SBP"/>
</dbReference>
<protein>
    <submittedName>
        <fullName evidence="4">Extracellular solute-binding protein</fullName>
    </submittedName>
</protein>
<dbReference type="EMBL" id="SSOB01000002">
    <property type="protein sequence ID" value="THF84166.1"/>
    <property type="molecule type" value="Genomic_DNA"/>
</dbReference>
<accession>A0A4S4C9V4</accession>
<dbReference type="PROSITE" id="PS51257">
    <property type="entry name" value="PROKAR_LIPOPROTEIN"/>
    <property type="match status" value="1"/>
</dbReference>
<evidence type="ECO:0000256" key="1">
    <source>
        <dbReference type="SAM" id="MobiDB-lite"/>
    </source>
</evidence>
<name>A0A4S4C9V4_9BACL</name>
<evidence type="ECO:0000256" key="2">
    <source>
        <dbReference type="SAM" id="SignalP"/>
    </source>
</evidence>
<keyword evidence="2" id="KW-0732">Signal</keyword>
<gene>
    <name evidence="4" type="ORF">E6C55_02380</name>
</gene>
<dbReference type="Pfam" id="PF12010">
    <property type="entry name" value="DUF3502"/>
    <property type="match status" value="1"/>
</dbReference>
<dbReference type="Proteomes" id="UP000310636">
    <property type="component" value="Unassembled WGS sequence"/>
</dbReference>
<feature type="domain" description="DUF3502" evidence="3">
    <location>
        <begin position="447"/>
        <end position="513"/>
    </location>
</feature>
<dbReference type="Pfam" id="PF01547">
    <property type="entry name" value="SBP_bac_1"/>
    <property type="match status" value="1"/>
</dbReference>
<dbReference type="RefSeq" id="WP_136368168.1">
    <property type="nucleotide sequence ID" value="NZ_SSOB01000002.1"/>
</dbReference>
<feature type="signal peptide" evidence="2">
    <location>
        <begin position="1"/>
        <end position="25"/>
    </location>
</feature>
<evidence type="ECO:0000313" key="5">
    <source>
        <dbReference type="Proteomes" id="UP000310636"/>
    </source>
</evidence>
<dbReference type="Gene3D" id="3.40.190.10">
    <property type="entry name" value="Periplasmic binding protein-like II"/>
    <property type="match status" value="1"/>
</dbReference>
<dbReference type="AlphaFoldDB" id="A0A4S4C9V4"/>
<evidence type="ECO:0000313" key="4">
    <source>
        <dbReference type="EMBL" id="THF84166.1"/>
    </source>
</evidence>
<reference evidence="4 5" key="1">
    <citation type="submission" date="2019-04" db="EMBL/GenBank/DDBJ databases">
        <title>Cohnella sp. nov. isolated from preserved vegetables.</title>
        <authorList>
            <person name="Lin S.-Y."/>
            <person name="Hung M.-H."/>
            <person name="Young C.-C."/>
        </authorList>
    </citation>
    <scope>NUCLEOTIDE SEQUENCE [LARGE SCALE GENOMIC DNA]</scope>
    <source>
        <strain evidence="4 5">CC-MHH1044</strain>
    </source>
</reference>
<evidence type="ECO:0000259" key="3">
    <source>
        <dbReference type="Pfam" id="PF12010"/>
    </source>
</evidence>
<organism evidence="4 5">
    <name type="scientific">Cohnella fermenti</name>
    <dbReference type="NCBI Taxonomy" id="2565925"/>
    <lineage>
        <taxon>Bacteria</taxon>
        <taxon>Bacillati</taxon>
        <taxon>Bacillota</taxon>
        <taxon>Bacilli</taxon>
        <taxon>Bacillales</taxon>
        <taxon>Paenibacillaceae</taxon>
        <taxon>Cohnella</taxon>
    </lineage>
</organism>
<dbReference type="OrthoDB" id="7936627at2"/>
<comment type="caution">
    <text evidence="4">The sequence shown here is derived from an EMBL/GenBank/DDBJ whole genome shotgun (WGS) entry which is preliminary data.</text>
</comment>
<sequence length="517" mass="56581">MNRTQRTRIAAAVALCATMAVSACGSNNSNGASNAPSASQPSDSASPSAAAATSSSSPSASPALEEVTLNWYYPQPSAQADQAAIEEAFNKITLEKLNAKVNLHPIDFGDYEQKMNTIFAAGASDVDLVWTSNWSFVYSKNAEKGAFLSLGGLLDQYGKDIKASMPDFVWTDVTLDGNIYAVPSYQVAAKRAGLVVQKRFADKYNLDVSSIKKLADFEPFFEELKKNEPDIVPFAINNNFMISELYGIVQSGSYAYYKDDPSLKLFTIYESPEYKDHIELDRRWYEKGYLNKDAATIKDRATLIGTGNAAASIDVTMKPGGEAEAKKQFGGNDVIFVPLTEAEFTGVQPTMNAVSRTSANPDRAMMLLNLINTDSELYNLISFGIEGKHYTKIGDNTIRLIEGSGYSPLTNWVFGNIMNGFLLEGRPADTFEQTKALNESAKVRATFGFNPLLDDVKTEVAGVKAVEEQYIRMLAVGVVAPDKVLPEFISKLKKAGSDKILAEEQKQLDEWLKTSKK</sequence>